<dbReference type="HOGENOM" id="CLU_2020644_0_0_1"/>
<proteinExistence type="predicted"/>
<keyword evidence="2" id="KW-1185">Reference proteome</keyword>
<organism evidence="1 2">
    <name type="scientific">Cochliobolus carbonum (strain 26-R-13)</name>
    <name type="common">Maize leaf spot fungus</name>
    <name type="synonym">Bipolaris zeicola</name>
    <dbReference type="NCBI Taxonomy" id="930089"/>
    <lineage>
        <taxon>Eukaryota</taxon>
        <taxon>Fungi</taxon>
        <taxon>Dikarya</taxon>
        <taxon>Ascomycota</taxon>
        <taxon>Pezizomycotina</taxon>
        <taxon>Dothideomycetes</taxon>
        <taxon>Pleosporomycetidae</taxon>
        <taxon>Pleosporales</taxon>
        <taxon>Pleosporineae</taxon>
        <taxon>Pleosporaceae</taxon>
        <taxon>Bipolaris</taxon>
    </lineage>
</organism>
<dbReference type="Proteomes" id="UP000053841">
    <property type="component" value="Unassembled WGS sequence"/>
</dbReference>
<dbReference type="RefSeq" id="XP_007708214.1">
    <property type="nucleotide sequence ID" value="XM_007710024.1"/>
</dbReference>
<dbReference type="EMBL" id="KI964550">
    <property type="protein sequence ID" value="EUC37566.1"/>
    <property type="molecule type" value="Genomic_DNA"/>
</dbReference>
<dbReference type="AlphaFoldDB" id="W6Z1L2"/>
<sequence>CSLALAPAPWPCRGGASQRIASPPFACPNQVLSSKFARASTHTHTHTHTPNNPRSPTLVALHHGCCLSHPPVCLSACFPACAHKYPACSSLLRDTSDCPGANLTLPELVMATRIHARLFPPQR</sequence>
<protein>
    <submittedName>
        <fullName evidence="1">Uncharacterized protein</fullName>
    </submittedName>
</protein>
<name>W6Z1L2_COCC2</name>
<evidence type="ECO:0000313" key="1">
    <source>
        <dbReference type="EMBL" id="EUC37566.1"/>
    </source>
</evidence>
<dbReference type="GeneID" id="19151943"/>
<accession>W6Z1L2</accession>
<gene>
    <name evidence="1" type="ORF">COCCADRAFT_85366</name>
</gene>
<feature type="non-terminal residue" evidence="1">
    <location>
        <position position="1"/>
    </location>
</feature>
<reference evidence="1 2" key="1">
    <citation type="journal article" date="2013" name="PLoS Genet.">
        <title>Comparative genome structure, secondary metabolite, and effector coding capacity across Cochliobolus pathogens.</title>
        <authorList>
            <person name="Condon B.J."/>
            <person name="Leng Y."/>
            <person name="Wu D."/>
            <person name="Bushley K.E."/>
            <person name="Ohm R.A."/>
            <person name="Otillar R."/>
            <person name="Martin J."/>
            <person name="Schackwitz W."/>
            <person name="Grimwood J."/>
            <person name="MohdZainudin N."/>
            <person name="Xue C."/>
            <person name="Wang R."/>
            <person name="Manning V.A."/>
            <person name="Dhillon B."/>
            <person name="Tu Z.J."/>
            <person name="Steffenson B.J."/>
            <person name="Salamov A."/>
            <person name="Sun H."/>
            <person name="Lowry S."/>
            <person name="LaButti K."/>
            <person name="Han J."/>
            <person name="Copeland A."/>
            <person name="Lindquist E."/>
            <person name="Barry K."/>
            <person name="Schmutz J."/>
            <person name="Baker S.E."/>
            <person name="Ciuffetti L.M."/>
            <person name="Grigoriev I.V."/>
            <person name="Zhong S."/>
            <person name="Turgeon B.G."/>
        </authorList>
    </citation>
    <scope>NUCLEOTIDE SEQUENCE [LARGE SCALE GENOMIC DNA]</scope>
    <source>
        <strain evidence="1 2">26-R-13</strain>
    </source>
</reference>
<dbReference type="KEGG" id="bze:COCCADRAFT_85366"/>
<evidence type="ECO:0000313" key="2">
    <source>
        <dbReference type="Proteomes" id="UP000053841"/>
    </source>
</evidence>